<feature type="transmembrane region" description="Helical" evidence="7">
    <location>
        <begin position="115"/>
        <end position="137"/>
    </location>
</feature>
<comment type="subcellular location">
    <subcellularLocation>
        <location evidence="1">Membrane</location>
        <topology evidence="1">Multi-pass membrane protein</topology>
    </subcellularLocation>
</comment>
<evidence type="ECO:0000256" key="6">
    <source>
        <dbReference type="ARBA" id="ARBA00023136"/>
    </source>
</evidence>
<dbReference type="RefSeq" id="WP_245311155.1">
    <property type="nucleotide sequence ID" value="NZ_JAGGLJ010000004.1"/>
</dbReference>
<feature type="transmembrane region" description="Helical" evidence="7">
    <location>
        <begin position="267"/>
        <end position="286"/>
    </location>
</feature>
<evidence type="ECO:0000256" key="4">
    <source>
        <dbReference type="ARBA" id="ARBA00022692"/>
    </source>
</evidence>
<accession>A0ABS4KBB7</accession>
<dbReference type="InterPro" id="IPR010651">
    <property type="entry name" value="Sugar_transport"/>
</dbReference>
<dbReference type="SUPFAM" id="SSF103481">
    <property type="entry name" value="Multidrug resistance efflux transporter EmrE"/>
    <property type="match status" value="1"/>
</dbReference>
<feature type="transmembrane region" description="Helical" evidence="7">
    <location>
        <begin position="6"/>
        <end position="25"/>
    </location>
</feature>
<name>A0ABS4KBB7_9FIRM</name>
<evidence type="ECO:0000256" key="3">
    <source>
        <dbReference type="ARBA" id="ARBA00022597"/>
    </source>
</evidence>
<evidence type="ECO:0000256" key="7">
    <source>
        <dbReference type="SAM" id="Phobius"/>
    </source>
</evidence>
<evidence type="ECO:0000256" key="5">
    <source>
        <dbReference type="ARBA" id="ARBA00022989"/>
    </source>
</evidence>
<evidence type="ECO:0000256" key="1">
    <source>
        <dbReference type="ARBA" id="ARBA00004141"/>
    </source>
</evidence>
<keyword evidence="9" id="KW-1185">Reference proteome</keyword>
<sequence length="289" mass="31340">MKNILFGLIPALMWGIQPIIMTKLSGKSEEKVVGMGLGIFLVALFISIFKRPNNLSSTLILISFVDGLALSYGLINQIRGFSLVGISKGTPISTGTQLIGATLVGVLYFKEWSSTFQHILGIIAIILIIIGVSMTTFEEKKEENIKKSNLKKGIITLILSSVGFVLYTVILKVANINIWDALIPQGLGVLVGSYLLSKRNYKEKLFTKNSIKHIITGAIFAIANITLMISNEINGLSVGFTLTQMNVVIATIGGLVILKEKKTKKELIYVLLGLLLVVIGGVFIGITKS</sequence>
<dbReference type="PANTHER" id="PTHR16119">
    <property type="entry name" value="TRANSMEMBRANE PROTEIN 144"/>
    <property type="match status" value="1"/>
</dbReference>
<feature type="transmembrane region" description="Helical" evidence="7">
    <location>
        <begin position="236"/>
        <end position="258"/>
    </location>
</feature>
<dbReference type="Proteomes" id="UP001519306">
    <property type="component" value="Unassembled WGS sequence"/>
</dbReference>
<evidence type="ECO:0000256" key="2">
    <source>
        <dbReference type="ARBA" id="ARBA00006117"/>
    </source>
</evidence>
<dbReference type="EMBL" id="JAGGLJ010000004">
    <property type="protein sequence ID" value="MBP2025075.1"/>
    <property type="molecule type" value="Genomic_DNA"/>
</dbReference>
<dbReference type="Pfam" id="PF06800">
    <property type="entry name" value="Sugar_transport"/>
    <property type="match status" value="1"/>
</dbReference>
<gene>
    <name evidence="8" type="ORF">J2Z71_000600</name>
</gene>
<dbReference type="PANTHER" id="PTHR16119:SF17">
    <property type="entry name" value="TRANSMEMBRANE PROTEIN 144"/>
    <property type="match status" value="1"/>
</dbReference>
<feature type="transmembrane region" description="Helical" evidence="7">
    <location>
        <begin position="55"/>
        <end position="78"/>
    </location>
</feature>
<keyword evidence="6 7" id="KW-0472">Membrane</keyword>
<feature type="transmembrane region" description="Helical" evidence="7">
    <location>
        <begin position="176"/>
        <end position="197"/>
    </location>
</feature>
<comment type="similarity">
    <text evidence="2">Belongs to the GRP transporter (TC 2.A.7.5) family.</text>
</comment>
<organism evidence="8 9">
    <name type="scientific">Peptoniphilus stercorisuis</name>
    <dbReference type="NCBI Taxonomy" id="1436965"/>
    <lineage>
        <taxon>Bacteria</taxon>
        <taxon>Bacillati</taxon>
        <taxon>Bacillota</taxon>
        <taxon>Tissierellia</taxon>
        <taxon>Tissierellales</taxon>
        <taxon>Peptoniphilaceae</taxon>
        <taxon>Peptoniphilus</taxon>
    </lineage>
</organism>
<feature type="transmembrane region" description="Helical" evidence="7">
    <location>
        <begin position="32"/>
        <end position="49"/>
    </location>
</feature>
<keyword evidence="3" id="KW-0813">Transport</keyword>
<keyword evidence="3" id="KW-0762">Sugar transport</keyword>
<evidence type="ECO:0000313" key="8">
    <source>
        <dbReference type="EMBL" id="MBP2025075.1"/>
    </source>
</evidence>
<protein>
    <submittedName>
        <fullName evidence="8">Glucose uptake protein</fullName>
    </submittedName>
</protein>
<dbReference type="CDD" id="cd23110">
    <property type="entry name" value="GRP"/>
    <property type="match status" value="1"/>
</dbReference>
<feature type="transmembrane region" description="Helical" evidence="7">
    <location>
        <begin position="149"/>
        <end position="170"/>
    </location>
</feature>
<reference evidence="8 9" key="1">
    <citation type="submission" date="2021-03" db="EMBL/GenBank/DDBJ databases">
        <title>Genomic Encyclopedia of Type Strains, Phase IV (KMG-IV): sequencing the most valuable type-strain genomes for metagenomic binning, comparative biology and taxonomic classification.</title>
        <authorList>
            <person name="Goeker M."/>
        </authorList>
    </citation>
    <scope>NUCLEOTIDE SEQUENCE [LARGE SCALE GENOMIC DNA]</scope>
    <source>
        <strain evidence="8 9">DSM 27563</strain>
    </source>
</reference>
<dbReference type="InterPro" id="IPR037185">
    <property type="entry name" value="EmrE-like"/>
</dbReference>
<evidence type="ECO:0000313" key="9">
    <source>
        <dbReference type="Proteomes" id="UP001519306"/>
    </source>
</evidence>
<feature type="transmembrane region" description="Helical" evidence="7">
    <location>
        <begin position="209"/>
        <end position="230"/>
    </location>
</feature>
<comment type="caution">
    <text evidence="8">The sequence shown here is derived from an EMBL/GenBank/DDBJ whole genome shotgun (WGS) entry which is preliminary data.</text>
</comment>
<keyword evidence="5 7" id="KW-1133">Transmembrane helix</keyword>
<proteinExistence type="inferred from homology"/>
<keyword evidence="4 7" id="KW-0812">Transmembrane</keyword>